<dbReference type="InterPro" id="IPR015421">
    <property type="entry name" value="PyrdxlP-dep_Trfase_major"/>
</dbReference>
<feature type="domain" description="Aminotransferase class V" evidence="1">
    <location>
        <begin position="82"/>
        <end position="416"/>
    </location>
</feature>
<dbReference type="SUPFAM" id="SSF53383">
    <property type="entry name" value="PLP-dependent transferases"/>
    <property type="match status" value="1"/>
</dbReference>
<dbReference type="Gene3D" id="3.40.640.10">
    <property type="entry name" value="Type I PLP-dependent aspartate aminotransferase-like (Major domain)"/>
    <property type="match status" value="1"/>
</dbReference>
<dbReference type="PANTHER" id="PTHR43586">
    <property type="entry name" value="CYSTEINE DESULFURASE"/>
    <property type="match status" value="1"/>
</dbReference>
<keyword evidence="3" id="KW-1185">Reference proteome</keyword>
<proteinExistence type="predicted"/>
<dbReference type="Pfam" id="PF00266">
    <property type="entry name" value="Aminotran_5"/>
    <property type="match status" value="1"/>
</dbReference>
<evidence type="ECO:0000313" key="2">
    <source>
        <dbReference type="EMBL" id="OAQ99786.1"/>
    </source>
</evidence>
<dbReference type="Gene3D" id="3.90.1150.10">
    <property type="entry name" value="Aspartate Aminotransferase, domain 1"/>
    <property type="match status" value="1"/>
</dbReference>
<dbReference type="InterPro" id="IPR000192">
    <property type="entry name" value="Aminotrans_V_dom"/>
</dbReference>
<dbReference type="EMBL" id="LUKN01002028">
    <property type="protein sequence ID" value="OAQ99786.1"/>
    <property type="molecule type" value="Genomic_DNA"/>
</dbReference>
<evidence type="ECO:0000313" key="3">
    <source>
        <dbReference type="Proteomes" id="UP000243081"/>
    </source>
</evidence>
<comment type="caution">
    <text evidence="2">The sequence shown here is derived from an EMBL/GenBank/DDBJ whole genome shotgun (WGS) entry which is preliminary data.</text>
</comment>
<protein>
    <recommendedName>
        <fullName evidence="1">Aminotransferase class V domain-containing protein</fullName>
    </recommendedName>
</protein>
<accession>A0A179IAS1</accession>
<sequence length="436" mass="48054">MALVPETLVSAHSGISSDLDNTPDASQQDFVNVNNIRGRFPGLSESTALFNNASGTVVLGDAIESASSLMRSMPMPGRSDAKSMQAISAYQDNKATVARFLNAAPDEIAFGQSTTCLFRLLGISLRHLLNSDCEIICSTLCHEAMASAWIHLTRDLGVTIQWWSPSQEDADDPTLSVDALKLLLTPRTRIVACNHVSNVVGTLHPIRDVARAVRQVPGCMLMVDGVACAPHRPVDVRALDVDFYCLGWYKLFGPHLATLYASRRAQDRYMTGLNHFFVPAGSLDGKLSLGMQSFEMQSMCGPIVRYLQDSVGWEAVVEQETRLLRIFLGYLLSRPATYRVFGRRTADPQQRVSIVTFEVRRLQSGQVASRINARNHVRVVAGECLAPRPTRDVLRPESSEGLIRVSIVHYNTVREARLLCRELDTVVAEMQAEAAP</sequence>
<dbReference type="InterPro" id="IPR015424">
    <property type="entry name" value="PyrdxlP-dep_Trfase"/>
</dbReference>
<reference evidence="2 3" key="1">
    <citation type="submission" date="2016-03" db="EMBL/GenBank/DDBJ databases">
        <title>Fine-scale spatial genetic structure of a fungal parasite of coffee scale insects.</title>
        <authorList>
            <person name="Jackson D."/>
            <person name="Zemenick K.A."/>
            <person name="Malloure B."/>
            <person name="Quandt C.A."/>
            <person name="James T.Y."/>
        </authorList>
    </citation>
    <scope>NUCLEOTIDE SEQUENCE [LARGE SCALE GENOMIC DNA]</scope>
    <source>
        <strain evidence="2 3">UM487</strain>
    </source>
</reference>
<evidence type="ECO:0000259" key="1">
    <source>
        <dbReference type="Pfam" id="PF00266"/>
    </source>
</evidence>
<dbReference type="InterPro" id="IPR015422">
    <property type="entry name" value="PyrdxlP-dep_Trfase_small"/>
</dbReference>
<dbReference type="PANTHER" id="PTHR43586:SF21">
    <property type="entry name" value="PYRIDOXAL PHOSPHATE (PLP)-DEPENDENT ASPARTATE AMINOTRANSFERASE SUPERFAMILY"/>
    <property type="match status" value="1"/>
</dbReference>
<dbReference type="OMA" id="AQDRYMT"/>
<gene>
    <name evidence="2" type="ORF">LLEC1_06515</name>
</gene>
<dbReference type="Proteomes" id="UP000243081">
    <property type="component" value="Unassembled WGS sequence"/>
</dbReference>
<organism evidence="2 3">
    <name type="scientific">Cordyceps confragosa</name>
    <name type="common">Lecanicillium lecanii</name>
    <dbReference type="NCBI Taxonomy" id="2714763"/>
    <lineage>
        <taxon>Eukaryota</taxon>
        <taxon>Fungi</taxon>
        <taxon>Dikarya</taxon>
        <taxon>Ascomycota</taxon>
        <taxon>Pezizomycotina</taxon>
        <taxon>Sordariomycetes</taxon>
        <taxon>Hypocreomycetidae</taxon>
        <taxon>Hypocreales</taxon>
        <taxon>Cordycipitaceae</taxon>
        <taxon>Akanthomyces</taxon>
    </lineage>
</organism>
<dbReference type="AlphaFoldDB" id="A0A179IAS1"/>
<name>A0A179IAS1_CORDF</name>
<dbReference type="OrthoDB" id="420046at2759"/>